<feature type="transmembrane region" description="Helical" evidence="6">
    <location>
        <begin position="165"/>
        <end position="194"/>
    </location>
</feature>
<protein>
    <recommendedName>
        <fullName evidence="9">YitT family protein</fullName>
    </recommendedName>
</protein>
<keyword evidence="3 6" id="KW-0812">Transmembrane</keyword>
<dbReference type="PANTHER" id="PTHR33545">
    <property type="entry name" value="UPF0750 MEMBRANE PROTEIN YITT-RELATED"/>
    <property type="match status" value="1"/>
</dbReference>
<evidence type="ECO:0000313" key="7">
    <source>
        <dbReference type="EMBL" id="PWF22555.1"/>
    </source>
</evidence>
<evidence type="ECO:0000256" key="6">
    <source>
        <dbReference type="SAM" id="Phobius"/>
    </source>
</evidence>
<feature type="transmembrane region" description="Helical" evidence="6">
    <location>
        <begin position="20"/>
        <end position="39"/>
    </location>
</feature>
<evidence type="ECO:0000256" key="4">
    <source>
        <dbReference type="ARBA" id="ARBA00022989"/>
    </source>
</evidence>
<name>A0A2V1JW47_9BURK</name>
<gene>
    <name evidence="7" type="ORF">DD235_10730</name>
</gene>
<proteinExistence type="predicted"/>
<evidence type="ECO:0000256" key="2">
    <source>
        <dbReference type="ARBA" id="ARBA00022475"/>
    </source>
</evidence>
<keyword evidence="4 6" id="KW-1133">Transmembrane helix</keyword>
<dbReference type="AlphaFoldDB" id="A0A2V1JW47"/>
<feature type="transmembrane region" description="Helical" evidence="6">
    <location>
        <begin position="59"/>
        <end position="77"/>
    </location>
</feature>
<sequence>MAQPVISDAKAPHTLVEDALAILTGAFVISFGVMLLRQAGTLTGGTAGLAFLLHYAWDVRFGTAFFLLNAPFFVLALRRMGPAFTVKTICAIGLVSLFTELHPHFIEIARIEPLYATAIGSIAMGLGLLVLFRHRASLGGFNILALYLQERHGIRAGKVQMGLDFAILAASLFVVSLPLVAISIVGAFMLNLIIAMNHRPNRYLA</sequence>
<dbReference type="RefSeq" id="WP_109062079.1">
    <property type="nucleotide sequence ID" value="NZ_QETA01000004.1"/>
</dbReference>
<dbReference type="GO" id="GO:0005886">
    <property type="term" value="C:plasma membrane"/>
    <property type="evidence" value="ECO:0007669"/>
    <property type="project" value="UniProtKB-SubCell"/>
</dbReference>
<reference evidence="8" key="1">
    <citation type="submission" date="2018-05" db="EMBL/GenBank/DDBJ databases">
        <authorList>
            <person name="Li Y."/>
        </authorList>
    </citation>
    <scope>NUCLEOTIDE SEQUENCE [LARGE SCALE GENOMIC DNA]</scope>
    <source>
        <strain evidence="8">3d-2-2</strain>
    </source>
</reference>
<evidence type="ECO:0000256" key="1">
    <source>
        <dbReference type="ARBA" id="ARBA00004651"/>
    </source>
</evidence>
<evidence type="ECO:0000313" key="8">
    <source>
        <dbReference type="Proteomes" id="UP000245212"/>
    </source>
</evidence>
<dbReference type="Proteomes" id="UP000245212">
    <property type="component" value="Unassembled WGS sequence"/>
</dbReference>
<organism evidence="7 8">
    <name type="scientific">Corticimicrobacter populi</name>
    <dbReference type="NCBI Taxonomy" id="2175229"/>
    <lineage>
        <taxon>Bacteria</taxon>
        <taxon>Pseudomonadati</taxon>
        <taxon>Pseudomonadota</taxon>
        <taxon>Betaproteobacteria</taxon>
        <taxon>Burkholderiales</taxon>
        <taxon>Alcaligenaceae</taxon>
        <taxon>Corticimicrobacter</taxon>
    </lineage>
</organism>
<dbReference type="InterPro" id="IPR003740">
    <property type="entry name" value="YitT"/>
</dbReference>
<keyword evidence="2" id="KW-1003">Cell membrane</keyword>
<dbReference type="PANTHER" id="PTHR33545:SF5">
    <property type="entry name" value="UPF0750 MEMBRANE PROTEIN YITT"/>
    <property type="match status" value="1"/>
</dbReference>
<evidence type="ECO:0000256" key="3">
    <source>
        <dbReference type="ARBA" id="ARBA00022692"/>
    </source>
</evidence>
<comment type="subcellular location">
    <subcellularLocation>
        <location evidence="1">Cell membrane</location>
        <topology evidence="1">Multi-pass membrane protein</topology>
    </subcellularLocation>
</comment>
<dbReference type="Pfam" id="PF02588">
    <property type="entry name" value="YitT_membrane"/>
    <property type="match status" value="1"/>
</dbReference>
<keyword evidence="8" id="KW-1185">Reference proteome</keyword>
<dbReference type="EMBL" id="QETA01000004">
    <property type="protein sequence ID" value="PWF22555.1"/>
    <property type="molecule type" value="Genomic_DNA"/>
</dbReference>
<feature type="transmembrane region" description="Helical" evidence="6">
    <location>
        <begin position="114"/>
        <end position="132"/>
    </location>
</feature>
<evidence type="ECO:0008006" key="9">
    <source>
        <dbReference type="Google" id="ProtNLM"/>
    </source>
</evidence>
<accession>A0A2V1JW47</accession>
<evidence type="ECO:0000256" key="5">
    <source>
        <dbReference type="ARBA" id="ARBA00023136"/>
    </source>
</evidence>
<comment type="caution">
    <text evidence="7">The sequence shown here is derived from an EMBL/GenBank/DDBJ whole genome shotgun (WGS) entry which is preliminary data.</text>
</comment>
<dbReference type="InterPro" id="IPR051461">
    <property type="entry name" value="UPF0750_membrane"/>
</dbReference>
<keyword evidence="5 6" id="KW-0472">Membrane</keyword>